<feature type="signal peptide" evidence="1">
    <location>
        <begin position="1"/>
        <end position="22"/>
    </location>
</feature>
<dbReference type="Gene3D" id="2.40.100.20">
    <property type="match status" value="1"/>
</dbReference>
<gene>
    <name evidence="3" type="ORF">MED297_08951</name>
</gene>
<organism evidence="3 4">
    <name type="scientific">Reinekea blandensis MED297</name>
    <dbReference type="NCBI Taxonomy" id="314283"/>
    <lineage>
        <taxon>Bacteria</taxon>
        <taxon>Pseudomonadati</taxon>
        <taxon>Pseudomonadota</taxon>
        <taxon>Gammaproteobacteria</taxon>
        <taxon>Oceanospirillales</taxon>
        <taxon>Saccharospirillaceae</taxon>
        <taxon>Reinekea</taxon>
    </lineage>
</organism>
<dbReference type="InterPro" id="IPR029000">
    <property type="entry name" value="Cyclophilin-like_dom_sf"/>
</dbReference>
<evidence type="ECO:0000313" key="3">
    <source>
        <dbReference type="EMBL" id="EAR08780.1"/>
    </source>
</evidence>
<dbReference type="STRING" id="314283.MED297_08951"/>
<protein>
    <recommendedName>
        <fullName evidence="2">Cyclophilin-like domain-containing protein</fullName>
    </recommendedName>
</protein>
<evidence type="ECO:0000313" key="4">
    <source>
        <dbReference type="Proteomes" id="UP000005953"/>
    </source>
</evidence>
<feature type="domain" description="Cyclophilin-like" evidence="2">
    <location>
        <begin position="36"/>
        <end position="143"/>
    </location>
</feature>
<comment type="caution">
    <text evidence="3">The sequence shown here is derived from an EMBL/GenBank/DDBJ whole genome shotgun (WGS) entry which is preliminary data.</text>
</comment>
<evidence type="ECO:0000256" key="1">
    <source>
        <dbReference type="SAM" id="SignalP"/>
    </source>
</evidence>
<dbReference type="Proteomes" id="UP000005953">
    <property type="component" value="Unassembled WGS sequence"/>
</dbReference>
<feature type="chain" id="PRO_5002665149" description="Cyclophilin-like domain-containing protein" evidence="1">
    <location>
        <begin position="23"/>
        <end position="148"/>
    </location>
</feature>
<evidence type="ECO:0000259" key="2">
    <source>
        <dbReference type="Pfam" id="PF18050"/>
    </source>
</evidence>
<keyword evidence="1" id="KW-0732">Signal</keyword>
<dbReference type="SUPFAM" id="SSF50891">
    <property type="entry name" value="Cyclophilin-like"/>
    <property type="match status" value="1"/>
</dbReference>
<sequence>MRRPLPIFALAVSLLLAASAWTQETLVMTQPQHLLLQFDGQEIAIELDESATVDSLLAALPLTLTFEDYAGKEKIAHPDIQWDTADAPAGYDPSVGDLTVFAPWGNLALFYGEQSYARGLVYLGKIVRGADQVSTLDQVAQVTLVLAP</sequence>
<dbReference type="EMBL" id="AAOE01000016">
    <property type="protein sequence ID" value="EAR08780.1"/>
    <property type="molecule type" value="Genomic_DNA"/>
</dbReference>
<dbReference type="Pfam" id="PF18050">
    <property type="entry name" value="Cyclophil_like2"/>
    <property type="match status" value="1"/>
</dbReference>
<dbReference type="InterPro" id="IPR041183">
    <property type="entry name" value="Cyclophilin-like"/>
</dbReference>
<name>A4BGH4_9GAMM</name>
<accession>A4BGH4</accession>
<reference evidence="3 4" key="1">
    <citation type="submission" date="2006-02" db="EMBL/GenBank/DDBJ databases">
        <authorList>
            <person name="Pinhassi J."/>
            <person name="Pedros-Alio C."/>
            <person name="Ferriera S."/>
            <person name="Johnson J."/>
            <person name="Kravitz S."/>
            <person name="Halpern A."/>
            <person name="Remington K."/>
            <person name="Beeson K."/>
            <person name="Tran B."/>
            <person name="Rogers Y.-H."/>
            <person name="Friedman R."/>
            <person name="Venter J.C."/>
        </authorList>
    </citation>
    <scope>NUCLEOTIDE SEQUENCE [LARGE SCALE GENOMIC DNA]</scope>
    <source>
        <strain evidence="3 4">MED297</strain>
    </source>
</reference>
<keyword evidence="4" id="KW-1185">Reference proteome</keyword>
<dbReference type="HOGENOM" id="CLU_099043_1_1_6"/>
<dbReference type="AlphaFoldDB" id="A4BGH4"/>
<proteinExistence type="predicted"/>